<proteinExistence type="predicted"/>
<dbReference type="Proteomes" id="UP001497516">
    <property type="component" value="Chromosome 9"/>
</dbReference>
<gene>
    <name evidence="1" type="ORF">LTRI10_LOCUS53029</name>
</gene>
<dbReference type="EMBL" id="OZ034822">
    <property type="protein sequence ID" value="CAL1413826.1"/>
    <property type="molecule type" value="Genomic_DNA"/>
</dbReference>
<dbReference type="AlphaFoldDB" id="A0AAV2GSQ0"/>
<evidence type="ECO:0000313" key="1">
    <source>
        <dbReference type="EMBL" id="CAL1413826.1"/>
    </source>
</evidence>
<reference evidence="1 2" key="1">
    <citation type="submission" date="2024-04" db="EMBL/GenBank/DDBJ databases">
        <authorList>
            <person name="Fracassetti M."/>
        </authorList>
    </citation>
    <scope>NUCLEOTIDE SEQUENCE [LARGE SCALE GENOMIC DNA]</scope>
</reference>
<name>A0AAV2GSQ0_9ROSI</name>
<accession>A0AAV2GSQ0</accession>
<organism evidence="1 2">
    <name type="scientific">Linum trigynum</name>
    <dbReference type="NCBI Taxonomy" id="586398"/>
    <lineage>
        <taxon>Eukaryota</taxon>
        <taxon>Viridiplantae</taxon>
        <taxon>Streptophyta</taxon>
        <taxon>Embryophyta</taxon>
        <taxon>Tracheophyta</taxon>
        <taxon>Spermatophyta</taxon>
        <taxon>Magnoliopsida</taxon>
        <taxon>eudicotyledons</taxon>
        <taxon>Gunneridae</taxon>
        <taxon>Pentapetalae</taxon>
        <taxon>rosids</taxon>
        <taxon>fabids</taxon>
        <taxon>Malpighiales</taxon>
        <taxon>Linaceae</taxon>
        <taxon>Linum</taxon>
    </lineage>
</organism>
<sequence length="76" mass="7798">MPPPLYAVVSHSSAVEISAGAAPLLCSQPATASQPASSMACARATPVSKAPRRRATPLLAACSKQFGKRSCCRATR</sequence>
<evidence type="ECO:0000313" key="2">
    <source>
        <dbReference type="Proteomes" id="UP001497516"/>
    </source>
</evidence>
<keyword evidence="2" id="KW-1185">Reference proteome</keyword>
<protein>
    <submittedName>
        <fullName evidence="1">Uncharacterized protein</fullName>
    </submittedName>
</protein>